<dbReference type="AlphaFoldDB" id="A0A0F8YDZ8"/>
<gene>
    <name evidence="1" type="ORF">LCGC14_3105760</name>
</gene>
<evidence type="ECO:0000313" key="1">
    <source>
        <dbReference type="EMBL" id="KKK52354.1"/>
    </source>
</evidence>
<dbReference type="EMBL" id="LAZR01067061">
    <property type="protein sequence ID" value="KKK52354.1"/>
    <property type="molecule type" value="Genomic_DNA"/>
</dbReference>
<accession>A0A0F8YDZ8</accession>
<organism evidence="1">
    <name type="scientific">marine sediment metagenome</name>
    <dbReference type="NCBI Taxonomy" id="412755"/>
    <lineage>
        <taxon>unclassified sequences</taxon>
        <taxon>metagenomes</taxon>
        <taxon>ecological metagenomes</taxon>
    </lineage>
</organism>
<dbReference type="Gene3D" id="3.40.50.10130">
    <property type="match status" value="1"/>
</dbReference>
<protein>
    <recommendedName>
        <fullName evidence="2">ERCC4 domain-containing protein</fullName>
    </recommendedName>
</protein>
<reference evidence="1" key="1">
    <citation type="journal article" date="2015" name="Nature">
        <title>Complex archaea that bridge the gap between prokaryotes and eukaryotes.</title>
        <authorList>
            <person name="Spang A."/>
            <person name="Saw J.H."/>
            <person name="Jorgensen S.L."/>
            <person name="Zaremba-Niedzwiedzka K."/>
            <person name="Martijn J."/>
            <person name="Lind A.E."/>
            <person name="van Eijk R."/>
            <person name="Schleper C."/>
            <person name="Guy L."/>
            <person name="Ettema T.J."/>
        </authorList>
    </citation>
    <scope>NUCLEOTIDE SEQUENCE</scope>
</reference>
<evidence type="ECO:0008006" key="2">
    <source>
        <dbReference type="Google" id="ProtNLM"/>
    </source>
</evidence>
<proteinExistence type="predicted"/>
<name>A0A0F8YDZ8_9ZZZZ</name>
<sequence>MSFIVQDVYEPDYMSHMLGSFMQVQRQNLVQQGLLDYFWFAADGHSITMERKEWGDLMANLPRLEKQLRNATNHADEVGLIAEGVPVPLAGGEVALFQMGKNENYLRRSKISGMKYASIMAYIWQLRRAANITTYFTSTIQGTAWALKTFVEASQKDTTLLQHYVRTRAVKWRTNPMVETIMNIKDDAGYVVGEKKAIELVDQVGSLWDIIHMAPEALAATCDGIGIGTAQRLVNAIKGVRL</sequence>
<comment type="caution">
    <text evidence="1">The sequence shown here is derived from an EMBL/GenBank/DDBJ whole genome shotgun (WGS) entry which is preliminary data.</text>
</comment>